<reference evidence="1 2" key="1">
    <citation type="submission" date="2017-08" db="EMBL/GenBank/DDBJ databases">
        <title>Genomes of Fischerella (Mastigocladus) sp. strains.</title>
        <authorList>
            <person name="Miller S.R."/>
        </authorList>
    </citation>
    <scope>NUCLEOTIDE SEQUENCE [LARGE SCALE GENOMIC DNA]</scope>
    <source>
        <strain evidence="1 2">CCMEE 5323</strain>
    </source>
</reference>
<sequence length="484" mass="53167">MKTILKNYLTTKQVKIFTALILTGILSVSSDFAFIKNASAAPRNILPDTANEILEVNNKNNSLPLPVARAVLRDVSSRNQGVLPSKLKIVAYNQQTWRDGCLGLPKPDEFCTQALVPGWRVIVSNGSQNWIYHTNSNGRSLRLANSATPVNNQSKNLPTSVRNAILAAASQLTGLPTSRVRIVNFKQITTDGCLGLPRPGEACIEIAQQAWEVNVQAGKQRLVYRANRDGSQVRLNQTASKSALPKSIADAILADAEEELGLPASRLRIVGVERREWPDRCLGISEPLILCAPSIVSGWRVTVSDGQQRLVYRVGEPDTIKLDKQASKITVNNSLEPQPIPTSELPPLLESGVVFRQISSGGFVGRTYETVLLDDGLLIRTRMGDANDSERSVRRVSLQKLRQFQQLLEEKGVNEFQNLSYPAPSGAADYIIYTLTSSDGTVRYNDISQNRLPKNLQIVVTAWNQLVKDAKDLSASQGKFNAES</sequence>
<dbReference type="RefSeq" id="WP_016865858.1">
    <property type="nucleotide sequence ID" value="NZ_CAWNVR010000405.1"/>
</dbReference>
<name>A0A2N6K248_FISMU</name>
<dbReference type="EMBL" id="NRQW01000305">
    <property type="protein sequence ID" value="PLZ89043.1"/>
    <property type="molecule type" value="Genomic_DNA"/>
</dbReference>
<evidence type="ECO:0000313" key="2">
    <source>
        <dbReference type="Proteomes" id="UP000235036"/>
    </source>
</evidence>
<dbReference type="AlphaFoldDB" id="A0A2N6K248"/>
<protein>
    <submittedName>
        <fullName evidence="1">Uncharacterized protein</fullName>
    </submittedName>
</protein>
<organism evidence="1 2">
    <name type="scientific">Fischerella muscicola CCMEE 5323</name>
    <dbReference type="NCBI Taxonomy" id="2019572"/>
    <lineage>
        <taxon>Bacteria</taxon>
        <taxon>Bacillati</taxon>
        <taxon>Cyanobacteriota</taxon>
        <taxon>Cyanophyceae</taxon>
        <taxon>Nostocales</taxon>
        <taxon>Hapalosiphonaceae</taxon>
        <taxon>Fischerella</taxon>
    </lineage>
</organism>
<accession>A0A2N6K248</accession>
<evidence type="ECO:0000313" key="1">
    <source>
        <dbReference type="EMBL" id="PLZ89043.1"/>
    </source>
</evidence>
<gene>
    <name evidence="1" type="ORF">CEN44_14015</name>
</gene>
<dbReference type="Proteomes" id="UP000235036">
    <property type="component" value="Unassembled WGS sequence"/>
</dbReference>
<comment type="caution">
    <text evidence="1">The sequence shown here is derived from an EMBL/GenBank/DDBJ whole genome shotgun (WGS) entry which is preliminary data.</text>
</comment>
<keyword evidence="2" id="KW-1185">Reference proteome</keyword>
<proteinExistence type="predicted"/>